<name>A0ABZ3J2V6_SPOA4</name>
<feature type="domain" description="Cyclodeaminase/cyclohydrolase" evidence="1">
    <location>
        <begin position="6"/>
        <end position="187"/>
    </location>
</feature>
<sequence>MLVDLSVRDFAKKVASSEPVVPAGGCVTALSGVMGVSLLEMSVDSAFSHPTGEKHEEFFRKAKIQLAKLHEELLMCIERDATAYHGVLKAYKLPKSTPEEIKERREKIQAAALSAIEVPLTICETCLMALEPGISMLPIVKPGVLGDLKIGLLVLKTSIEGSLAAARINLSLIHDHAVAEEFQTRINKIQTGFETAVIKLR</sequence>
<proteinExistence type="predicted"/>
<evidence type="ECO:0000313" key="2">
    <source>
        <dbReference type="EMBL" id="XFO72236.1"/>
    </source>
</evidence>
<organism evidence="2 3">
    <name type="scientific">Sporomusa acidovorans (strain ATCC 49682 / DSM 3132 / Mol)</name>
    <dbReference type="NCBI Taxonomy" id="1123286"/>
    <lineage>
        <taxon>Bacteria</taxon>
        <taxon>Bacillati</taxon>
        <taxon>Bacillota</taxon>
        <taxon>Negativicutes</taxon>
        <taxon>Selenomonadales</taxon>
        <taxon>Sporomusaceae</taxon>
        <taxon>Sporomusa</taxon>
    </lineage>
</organism>
<keyword evidence="3" id="KW-1185">Reference proteome</keyword>
<dbReference type="EMBL" id="CP155571">
    <property type="protein sequence ID" value="XFO72236.1"/>
    <property type="molecule type" value="Genomic_DNA"/>
</dbReference>
<accession>A0ABZ3J2V6</accession>
<dbReference type="Pfam" id="PF04961">
    <property type="entry name" value="FTCD_C"/>
    <property type="match status" value="1"/>
</dbReference>
<reference evidence="2" key="1">
    <citation type="submission" date="2024-05" db="EMBL/GenBank/DDBJ databases">
        <title>Isolation and characterization of Sporomusa carbonis sp. nov., a carboxydotrophic hydrogenogen in the genus of Sporomusa isolated from a charcoal burning pile.</title>
        <authorList>
            <person name="Boeer T."/>
            <person name="Rosenbaum F."/>
            <person name="Eysell L."/>
            <person name="Mueller V."/>
            <person name="Daniel R."/>
            <person name="Poehlein A."/>
        </authorList>
    </citation>
    <scope>NUCLEOTIDE SEQUENCE [LARGE SCALE GENOMIC DNA]</scope>
    <source>
        <strain evidence="2">DSM 3132</strain>
    </source>
</reference>
<dbReference type="SUPFAM" id="SSF101262">
    <property type="entry name" value="Methenyltetrahydrofolate cyclohydrolase-like"/>
    <property type="match status" value="1"/>
</dbReference>
<evidence type="ECO:0000313" key="3">
    <source>
        <dbReference type="Proteomes" id="UP000216052"/>
    </source>
</evidence>
<dbReference type="RefSeq" id="WP_093797635.1">
    <property type="nucleotide sequence ID" value="NZ_CP155571.1"/>
</dbReference>
<dbReference type="InterPro" id="IPR007044">
    <property type="entry name" value="Cyclodeamin/CycHdrlase"/>
</dbReference>
<dbReference type="InterPro" id="IPR036178">
    <property type="entry name" value="Formintransfe-cycloase-like_sf"/>
</dbReference>
<dbReference type="Gene3D" id="1.20.120.680">
    <property type="entry name" value="Formiminotetrahydrofolate cyclodeaminase monomer, up-and-down helical bundle"/>
    <property type="match status" value="1"/>
</dbReference>
<gene>
    <name evidence="2" type="ORF">SPACI_022820</name>
</gene>
<evidence type="ECO:0000259" key="1">
    <source>
        <dbReference type="Pfam" id="PF04961"/>
    </source>
</evidence>
<dbReference type="Proteomes" id="UP000216052">
    <property type="component" value="Chromosome"/>
</dbReference>
<protein>
    <recommendedName>
        <fullName evidence="1">Cyclodeaminase/cyclohydrolase domain-containing protein</fullName>
    </recommendedName>
</protein>